<feature type="domain" description="Histidine kinase" evidence="12">
    <location>
        <begin position="427"/>
        <end position="615"/>
    </location>
</feature>
<dbReference type="PROSITE" id="PS50109">
    <property type="entry name" value="HIS_KIN"/>
    <property type="match status" value="1"/>
</dbReference>
<organism evidence="13 14">
    <name type="scientific">Aquimarina litoralis</name>
    <dbReference type="NCBI Taxonomy" id="584605"/>
    <lineage>
        <taxon>Bacteria</taxon>
        <taxon>Pseudomonadati</taxon>
        <taxon>Bacteroidota</taxon>
        <taxon>Flavobacteriia</taxon>
        <taxon>Flavobacteriales</taxon>
        <taxon>Flavobacteriaceae</taxon>
        <taxon>Aquimarina</taxon>
    </lineage>
</organism>
<evidence type="ECO:0000256" key="4">
    <source>
        <dbReference type="ARBA" id="ARBA00022679"/>
    </source>
</evidence>
<comment type="caution">
    <text evidence="13">The sequence shown here is derived from an EMBL/GenBank/DDBJ whole genome shotgun (WGS) entry which is preliminary data.</text>
</comment>
<keyword evidence="11" id="KW-0812">Transmembrane</keyword>
<dbReference type="SMART" id="SM00028">
    <property type="entry name" value="TPR"/>
    <property type="match status" value="4"/>
</dbReference>
<keyword evidence="11" id="KW-1133">Transmembrane helix</keyword>
<dbReference type="Gene3D" id="1.20.5.1930">
    <property type="match status" value="1"/>
</dbReference>
<evidence type="ECO:0000256" key="10">
    <source>
        <dbReference type="SAM" id="Coils"/>
    </source>
</evidence>
<dbReference type="PANTHER" id="PTHR24421">
    <property type="entry name" value="NITRATE/NITRITE SENSOR PROTEIN NARX-RELATED"/>
    <property type="match status" value="1"/>
</dbReference>
<reference evidence="14" key="1">
    <citation type="journal article" date="2019" name="Int. J. Syst. Evol. Microbiol.">
        <title>The Global Catalogue of Microorganisms (GCM) 10K type strain sequencing project: providing services to taxonomists for standard genome sequencing and annotation.</title>
        <authorList>
            <consortium name="The Broad Institute Genomics Platform"/>
            <consortium name="The Broad Institute Genome Sequencing Center for Infectious Disease"/>
            <person name="Wu L."/>
            <person name="Ma J."/>
        </authorList>
    </citation>
    <scope>NUCLEOTIDE SEQUENCE [LARGE SCALE GENOMIC DNA]</scope>
    <source>
        <strain evidence="14">JCM 15974</strain>
    </source>
</reference>
<keyword evidence="9" id="KW-0802">TPR repeat</keyword>
<dbReference type="InterPro" id="IPR036890">
    <property type="entry name" value="HATPase_C_sf"/>
</dbReference>
<dbReference type="SUPFAM" id="SSF55874">
    <property type="entry name" value="ATPase domain of HSP90 chaperone/DNA topoisomerase II/histidine kinase"/>
    <property type="match status" value="1"/>
</dbReference>
<keyword evidence="14" id="KW-1185">Reference proteome</keyword>
<evidence type="ECO:0000256" key="3">
    <source>
        <dbReference type="ARBA" id="ARBA00022553"/>
    </source>
</evidence>
<proteinExistence type="predicted"/>
<dbReference type="PANTHER" id="PTHR24421:SF10">
    <property type="entry name" value="NITRATE_NITRITE SENSOR PROTEIN NARQ"/>
    <property type="match status" value="1"/>
</dbReference>
<comment type="catalytic activity">
    <reaction evidence="1">
        <text>ATP + protein L-histidine = ADP + protein N-phospho-L-histidine.</text>
        <dbReference type="EC" id="2.7.13.3"/>
    </reaction>
</comment>
<evidence type="ECO:0000313" key="13">
    <source>
        <dbReference type="EMBL" id="GAA0734186.1"/>
    </source>
</evidence>
<dbReference type="EMBL" id="BAAAGE010000009">
    <property type="protein sequence ID" value="GAA0734186.1"/>
    <property type="molecule type" value="Genomic_DNA"/>
</dbReference>
<feature type="repeat" description="TPR" evidence="9">
    <location>
        <begin position="127"/>
        <end position="160"/>
    </location>
</feature>
<keyword evidence="3" id="KW-0597">Phosphoprotein</keyword>
<gene>
    <name evidence="13" type="ORF">GCM10009430_49120</name>
</gene>
<evidence type="ECO:0000256" key="2">
    <source>
        <dbReference type="ARBA" id="ARBA00012438"/>
    </source>
</evidence>
<evidence type="ECO:0000259" key="12">
    <source>
        <dbReference type="PROSITE" id="PS50109"/>
    </source>
</evidence>
<evidence type="ECO:0000256" key="11">
    <source>
        <dbReference type="SAM" id="Phobius"/>
    </source>
</evidence>
<dbReference type="Pfam" id="PF07730">
    <property type="entry name" value="HisKA_3"/>
    <property type="match status" value="1"/>
</dbReference>
<dbReference type="Proteomes" id="UP001501758">
    <property type="component" value="Unassembled WGS sequence"/>
</dbReference>
<keyword evidence="4" id="KW-0808">Transferase</keyword>
<feature type="transmembrane region" description="Helical" evidence="11">
    <location>
        <begin position="361"/>
        <end position="380"/>
    </location>
</feature>
<dbReference type="Gene3D" id="1.25.40.10">
    <property type="entry name" value="Tetratricopeptide repeat domain"/>
    <property type="match status" value="2"/>
</dbReference>
<keyword evidence="6" id="KW-0418">Kinase</keyword>
<keyword evidence="7 13" id="KW-0067">ATP-binding</keyword>
<feature type="coiled-coil region" evidence="10">
    <location>
        <begin position="380"/>
        <end position="426"/>
    </location>
</feature>
<dbReference type="CDD" id="cd16917">
    <property type="entry name" value="HATPase_UhpB-NarQ-NarX-like"/>
    <property type="match status" value="1"/>
</dbReference>
<dbReference type="InterPro" id="IPR003594">
    <property type="entry name" value="HATPase_dom"/>
</dbReference>
<dbReference type="Gene3D" id="3.30.565.10">
    <property type="entry name" value="Histidine kinase-like ATPase, C-terminal domain"/>
    <property type="match status" value="1"/>
</dbReference>
<protein>
    <recommendedName>
        <fullName evidence="2">histidine kinase</fullName>
        <ecNumber evidence="2">2.7.13.3</ecNumber>
    </recommendedName>
</protein>
<keyword evidence="8" id="KW-0902">Two-component regulatory system</keyword>
<dbReference type="SMART" id="SM00387">
    <property type="entry name" value="HATPase_c"/>
    <property type="match status" value="1"/>
</dbReference>
<dbReference type="GO" id="GO:0005524">
    <property type="term" value="F:ATP binding"/>
    <property type="evidence" value="ECO:0007669"/>
    <property type="project" value="UniProtKB-KW"/>
</dbReference>
<dbReference type="InterPro" id="IPR005467">
    <property type="entry name" value="His_kinase_dom"/>
</dbReference>
<dbReference type="InterPro" id="IPR050482">
    <property type="entry name" value="Sensor_HK_TwoCompSys"/>
</dbReference>
<evidence type="ECO:0000256" key="6">
    <source>
        <dbReference type="ARBA" id="ARBA00022777"/>
    </source>
</evidence>
<dbReference type="Pfam" id="PF02518">
    <property type="entry name" value="HATPase_c"/>
    <property type="match status" value="1"/>
</dbReference>
<evidence type="ECO:0000256" key="9">
    <source>
        <dbReference type="PROSITE-ProRule" id="PRU00339"/>
    </source>
</evidence>
<evidence type="ECO:0000256" key="8">
    <source>
        <dbReference type="ARBA" id="ARBA00023012"/>
    </source>
</evidence>
<keyword evidence="11" id="KW-0472">Membrane</keyword>
<dbReference type="Pfam" id="PF13424">
    <property type="entry name" value="TPR_12"/>
    <property type="match status" value="1"/>
</dbReference>
<dbReference type="InterPro" id="IPR011712">
    <property type="entry name" value="Sig_transdc_His_kin_sub3_dim/P"/>
</dbReference>
<name>A0ABP3UKU1_9FLAO</name>
<evidence type="ECO:0000256" key="7">
    <source>
        <dbReference type="ARBA" id="ARBA00022840"/>
    </source>
</evidence>
<dbReference type="InterPro" id="IPR019734">
    <property type="entry name" value="TPR_rpt"/>
</dbReference>
<dbReference type="InterPro" id="IPR011990">
    <property type="entry name" value="TPR-like_helical_dom_sf"/>
</dbReference>
<dbReference type="SUPFAM" id="SSF48452">
    <property type="entry name" value="TPR-like"/>
    <property type="match status" value="3"/>
</dbReference>
<evidence type="ECO:0000313" key="14">
    <source>
        <dbReference type="Proteomes" id="UP001501758"/>
    </source>
</evidence>
<evidence type="ECO:0000256" key="1">
    <source>
        <dbReference type="ARBA" id="ARBA00000085"/>
    </source>
</evidence>
<keyword evidence="5" id="KW-0547">Nucleotide-binding</keyword>
<keyword evidence="10" id="KW-0175">Coiled coil</keyword>
<accession>A0ABP3UKU1</accession>
<dbReference type="EC" id="2.7.13.3" evidence="2"/>
<sequence>MFSQELDYVRKDLEKKLKNMNNLNPDEFFPLVKPLLKDKKARIWGLDYLGRYYMEKEYADSTIYYGNKIYELSIGKKDSLSYQWLSKAYNMLAVGYGFKGLVTIRGEYHLKGLDLYEKKVVGNQMSVHHIRGLADYYLDQKEYDKAIPYYKKSIEVDKNNSTVYFSYNNLGQIYSRKGKFKDALFYLNKACEAPEGYKARGYCLESISACYLKMGDFDEAIYYGELVQNMFEDKNLKFVLLSGITMAQAYHEKNNFKKAIDIYSVLLERVKSKGFIDIEIQILESLSNTLKKQNKYKEAEEHTTLRYQLKDSLRKIQKDKEIAELLVKYDILDREKKIELLRKNQEIKDNLLISERRYMRFLIYGFLLVTISSIILIIIYKQKLTAKNKLSKQQEEINEERIKSLIKEQELKLIKTSLDVQNTERRRIAQDLHDSIGGNLAAINLKLGSHTQQNEDLGLIKKQVDETYQLVRKISHNLIPDNFYGNRFSEVLEEYLNEMVVNSNIKITLSVFPKKEIDQLNEKLSLEVFRVVQELLTNTLKHAKATEISLQLDLLNNNFHMIYEDNGVGFKSVTKQEGIGLRSVRDRLKKLNGSLVVDSVIGRGTILDIEITGVKA</sequence>
<dbReference type="PROSITE" id="PS50005">
    <property type="entry name" value="TPR"/>
    <property type="match status" value="1"/>
</dbReference>
<evidence type="ECO:0000256" key="5">
    <source>
        <dbReference type="ARBA" id="ARBA00022741"/>
    </source>
</evidence>